<proteinExistence type="inferred from homology"/>
<protein>
    <submittedName>
        <fullName evidence="2">Phage shock protein A</fullName>
    </submittedName>
</protein>
<dbReference type="Proteomes" id="UP000275368">
    <property type="component" value="Chromosome"/>
</dbReference>
<evidence type="ECO:0000313" key="3">
    <source>
        <dbReference type="Proteomes" id="UP000275368"/>
    </source>
</evidence>
<evidence type="ECO:0000313" key="2">
    <source>
        <dbReference type="EMBL" id="BBH24711.1"/>
    </source>
</evidence>
<keyword evidence="3" id="KW-1185">Reference proteome</keyword>
<evidence type="ECO:0000256" key="1">
    <source>
        <dbReference type="ARBA" id="ARBA00043985"/>
    </source>
</evidence>
<comment type="similarity">
    <text evidence="1">Belongs to the PspA/Vipp/IM30 family.</text>
</comment>
<dbReference type="KEGG" id="pbk:Back11_60560"/>
<dbReference type="RefSeq" id="WP_125665098.1">
    <property type="nucleotide sequence ID" value="NZ_AP019308.1"/>
</dbReference>
<organism evidence="2 3">
    <name type="scientific">Paenibacillus baekrokdamisoli</name>
    <dbReference type="NCBI Taxonomy" id="1712516"/>
    <lineage>
        <taxon>Bacteria</taxon>
        <taxon>Bacillati</taxon>
        <taxon>Bacillota</taxon>
        <taxon>Bacilli</taxon>
        <taxon>Bacillales</taxon>
        <taxon>Paenibacillaceae</taxon>
        <taxon>Paenibacillus</taxon>
    </lineage>
</organism>
<dbReference type="OrthoDB" id="9779630at2"/>
<sequence>MSIIKRVRDITVATLNERLEKAEDPVKLIDQFLWSTREEIIQAERLYQQYVTHGNHLKMQWLQAEQLKDKREQQALTALKAGEEQVARIALHDKAASEERSTQYRELYEQTQQNVQDLEEQLRELRSEYQAVYDKREYYAARMESLRLQQRMNARYAGGGAAGPQSGQQPDGMFRRLEDRISDMELEARSLRDLRKAGQSFILGAGEAVQSVIEREMEQLKRKLQQEGWKSS</sequence>
<dbReference type="Pfam" id="PF04012">
    <property type="entry name" value="PspA_IM30"/>
    <property type="match status" value="1"/>
</dbReference>
<dbReference type="PANTHER" id="PTHR31088">
    <property type="entry name" value="MEMBRANE-ASSOCIATED PROTEIN VIPP1, CHLOROPLASTIC"/>
    <property type="match status" value="1"/>
</dbReference>
<accession>A0A3G9JFN0</accession>
<dbReference type="InterPro" id="IPR007157">
    <property type="entry name" value="PspA_VIPP1"/>
</dbReference>
<dbReference type="AlphaFoldDB" id="A0A3G9JFN0"/>
<gene>
    <name evidence="2" type="ORF">Back11_60560</name>
</gene>
<dbReference type="EMBL" id="AP019308">
    <property type="protein sequence ID" value="BBH24711.1"/>
    <property type="molecule type" value="Genomic_DNA"/>
</dbReference>
<reference evidence="2 3" key="1">
    <citation type="submission" date="2018-11" db="EMBL/GenBank/DDBJ databases">
        <title>Complete genome sequence of Paenibacillus baekrokdamisoli strain KCTC 33723.</title>
        <authorList>
            <person name="Kang S.W."/>
            <person name="Lee K.C."/>
            <person name="Kim K.K."/>
            <person name="Kim J.S."/>
            <person name="Kim D.S."/>
            <person name="Ko S.H."/>
            <person name="Yang S.H."/>
            <person name="Lee J.S."/>
        </authorList>
    </citation>
    <scope>NUCLEOTIDE SEQUENCE [LARGE SCALE GENOMIC DNA]</scope>
    <source>
        <strain evidence="2 3">KCTC 33723</strain>
    </source>
</reference>
<name>A0A3G9JFN0_9BACL</name>
<dbReference type="PANTHER" id="PTHR31088:SF6">
    <property type="entry name" value="PHAGE SHOCK PROTEIN A"/>
    <property type="match status" value="1"/>
</dbReference>